<organism evidence="2 3">
    <name type="scientific">Candidatus Alectryocaccomicrobium excrementavium</name>
    <dbReference type="NCBI Taxonomy" id="2840668"/>
    <lineage>
        <taxon>Bacteria</taxon>
        <taxon>Bacillati</taxon>
        <taxon>Bacillota</taxon>
        <taxon>Clostridia</taxon>
        <taxon>Candidatus Alectryocaccomicrobium</taxon>
    </lineage>
</organism>
<name>A0A9D1G2B7_9FIRM</name>
<evidence type="ECO:0000313" key="3">
    <source>
        <dbReference type="Proteomes" id="UP000824140"/>
    </source>
</evidence>
<dbReference type="Proteomes" id="UP000824140">
    <property type="component" value="Unassembled WGS sequence"/>
</dbReference>
<dbReference type="Pfam" id="PF04883">
    <property type="entry name" value="HK97-gp10_like"/>
    <property type="match status" value="1"/>
</dbReference>
<evidence type="ECO:0000256" key="1">
    <source>
        <dbReference type="SAM" id="MobiDB-lite"/>
    </source>
</evidence>
<dbReference type="NCBIfam" id="TIGR01725">
    <property type="entry name" value="phge_HK97_gp10"/>
    <property type="match status" value="1"/>
</dbReference>
<comment type="caution">
    <text evidence="2">The sequence shown here is derived from an EMBL/GenBank/DDBJ whole genome shotgun (WGS) entry which is preliminary data.</text>
</comment>
<sequence length="158" mass="17358">MKASFQNNAPEVLAALNATTLRALEKCGLKAEDYAKRLCPVDTGNLRKSIDHKVDPDERAVYIGTNTEYAAYVELGTGKYILGGRPTPWRYQDENGRGHTTQGQPAKPYLKPAVAEHAREYRGILEGELKNGCDPAAGSDELPQSIDKVSEERGLNQK</sequence>
<proteinExistence type="predicted"/>
<feature type="compositionally biased region" description="Basic and acidic residues" evidence="1">
    <location>
        <begin position="148"/>
        <end position="158"/>
    </location>
</feature>
<reference evidence="2" key="1">
    <citation type="submission" date="2020-10" db="EMBL/GenBank/DDBJ databases">
        <authorList>
            <person name="Gilroy R."/>
        </authorList>
    </citation>
    <scope>NUCLEOTIDE SEQUENCE</scope>
    <source>
        <strain evidence="2">13766</strain>
    </source>
</reference>
<reference evidence="2" key="2">
    <citation type="journal article" date="2021" name="PeerJ">
        <title>Extensive microbial diversity within the chicken gut microbiome revealed by metagenomics and culture.</title>
        <authorList>
            <person name="Gilroy R."/>
            <person name="Ravi A."/>
            <person name="Getino M."/>
            <person name="Pursley I."/>
            <person name="Horton D.L."/>
            <person name="Alikhan N.F."/>
            <person name="Baker D."/>
            <person name="Gharbi K."/>
            <person name="Hall N."/>
            <person name="Watson M."/>
            <person name="Adriaenssens E.M."/>
            <person name="Foster-Nyarko E."/>
            <person name="Jarju S."/>
            <person name="Secka A."/>
            <person name="Antonio M."/>
            <person name="Oren A."/>
            <person name="Chaudhuri R.R."/>
            <person name="La Ragione R."/>
            <person name="Hildebrand F."/>
            <person name="Pallen M.J."/>
        </authorList>
    </citation>
    <scope>NUCLEOTIDE SEQUENCE</scope>
    <source>
        <strain evidence="2">13766</strain>
    </source>
</reference>
<protein>
    <submittedName>
        <fullName evidence="2">HK97 gp10 family phage protein</fullName>
    </submittedName>
</protein>
<evidence type="ECO:0000313" key="2">
    <source>
        <dbReference type="EMBL" id="HIS93841.1"/>
    </source>
</evidence>
<accession>A0A9D1G2B7</accession>
<dbReference type="AlphaFoldDB" id="A0A9D1G2B7"/>
<dbReference type="InterPro" id="IPR010064">
    <property type="entry name" value="HK97-gp10_tail"/>
</dbReference>
<gene>
    <name evidence="2" type="ORF">IAA84_12570</name>
</gene>
<feature type="region of interest" description="Disordered" evidence="1">
    <location>
        <begin position="132"/>
        <end position="158"/>
    </location>
</feature>
<dbReference type="EMBL" id="DVJN01000238">
    <property type="protein sequence ID" value="HIS93841.1"/>
    <property type="molecule type" value="Genomic_DNA"/>
</dbReference>